<comment type="caution">
    <text evidence="2">The sequence shown here is derived from an EMBL/GenBank/DDBJ whole genome shotgun (WGS) entry which is preliminary data.</text>
</comment>
<evidence type="ECO:0008006" key="4">
    <source>
        <dbReference type="Google" id="ProtNLM"/>
    </source>
</evidence>
<evidence type="ECO:0000256" key="1">
    <source>
        <dbReference type="SAM" id="MobiDB-lite"/>
    </source>
</evidence>
<name>A0A1G2KXX5_9BACT</name>
<feature type="compositionally biased region" description="Basic and acidic residues" evidence="1">
    <location>
        <begin position="42"/>
        <end position="57"/>
    </location>
</feature>
<evidence type="ECO:0000313" key="3">
    <source>
        <dbReference type="Proteomes" id="UP000177811"/>
    </source>
</evidence>
<sequence>MVNHMLDNFKNLIRRGDKFIFVEDGKPAYVVMHYEDYEHMLSSRRPEDGGRGARPGEARLNAPERQQTAHQGAFSSGHEQDFNATLAVDGSHVPEDISKIRLEDLPL</sequence>
<dbReference type="EMBL" id="MHQL01000017">
    <property type="protein sequence ID" value="OHA03311.1"/>
    <property type="molecule type" value="Genomic_DNA"/>
</dbReference>
<proteinExistence type="predicted"/>
<dbReference type="AlphaFoldDB" id="A0A1G2KXX5"/>
<evidence type="ECO:0000313" key="2">
    <source>
        <dbReference type="EMBL" id="OHA03311.1"/>
    </source>
</evidence>
<reference evidence="2 3" key="1">
    <citation type="journal article" date="2016" name="Nat. Commun.">
        <title>Thousands of microbial genomes shed light on interconnected biogeochemical processes in an aquifer system.</title>
        <authorList>
            <person name="Anantharaman K."/>
            <person name="Brown C.T."/>
            <person name="Hug L.A."/>
            <person name="Sharon I."/>
            <person name="Castelle C.J."/>
            <person name="Probst A.J."/>
            <person name="Thomas B.C."/>
            <person name="Singh A."/>
            <person name="Wilkins M.J."/>
            <person name="Karaoz U."/>
            <person name="Brodie E.L."/>
            <person name="Williams K.H."/>
            <person name="Hubbard S.S."/>
            <person name="Banfield J.F."/>
        </authorList>
    </citation>
    <scope>NUCLEOTIDE SEQUENCE [LARGE SCALE GENOMIC DNA]</scope>
</reference>
<gene>
    <name evidence="2" type="ORF">A3C16_01385</name>
</gene>
<feature type="compositionally biased region" description="Polar residues" evidence="1">
    <location>
        <begin position="64"/>
        <end position="74"/>
    </location>
</feature>
<feature type="region of interest" description="Disordered" evidence="1">
    <location>
        <begin position="42"/>
        <end position="81"/>
    </location>
</feature>
<dbReference type="Proteomes" id="UP000177811">
    <property type="component" value="Unassembled WGS sequence"/>
</dbReference>
<accession>A0A1G2KXX5</accession>
<protein>
    <recommendedName>
        <fullName evidence="4">Antitoxin</fullName>
    </recommendedName>
</protein>
<organism evidence="2 3">
    <name type="scientific">Candidatus Sungbacteria bacterium RIFCSPHIGHO2_02_FULL_51_29</name>
    <dbReference type="NCBI Taxonomy" id="1802273"/>
    <lineage>
        <taxon>Bacteria</taxon>
        <taxon>Candidatus Sungiibacteriota</taxon>
    </lineage>
</organism>